<dbReference type="FunFam" id="3.40.50.720:FF:000049">
    <property type="entry name" value="Alanine dehydrogenase"/>
    <property type="match status" value="1"/>
</dbReference>
<dbReference type="SMART" id="SM01002">
    <property type="entry name" value="AlaDh_PNT_C"/>
    <property type="match status" value="1"/>
</dbReference>
<dbReference type="InterPro" id="IPR008141">
    <property type="entry name" value="Ala_DH"/>
</dbReference>
<feature type="domain" description="Alanine dehydrogenase/pyridine nucleotide transhydrogenase NAD(H)-binding" evidence="10">
    <location>
        <begin position="148"/>
        <end position="297"/>
    </location>
</feature>
<evidence type="ECO:0000256" key="7">
    <source>
        <dbReference type="PIRSR" id="PIRSR000183-1"/>
    </source>
</evidence>
<evidence type="ECO:0000313" key="13">
    <source>
        <dbReference type="Proteomes" id="UP000199136"/>
    </source>
</evidence>
<dbReference type="InterPro" id="IPR036291">
    <property type="entry name" value="NAD(P)-bd_dom_sf"/>
</dbReference>
<dbReference type="NCBIfam" id="TIGR00518">
    <property type="entry name" value="alaDH"/>
    <property type="match status" value="1"/>
</dbReference>
<dbReference type="EC" id="1.4.1.1" evidence="3 6"/>
<dbReference type="PIRSF" id="PIRSF000183">
    <property type="entry name" value="Alanine_dh"/>
    <property type="match status" value="1"/>
</dbReference>
<comment type="pathway">
    <text evidence="1">Amino-acid degradation; L-alanine degradation via dehydrogenase pathway; NH(3) and pyruvate from L-alanine: step 1/1.</text>
</comment>
<dbReference type="GO" id="GO:0042853">
    <property type="term" value="P:L-alanine catabolic process"/>
    <property type="evidence" value="ECO:0007669"/>
    <property type="project" value="InterPro"/>
</dbReference>
<keyword evidence="5 6" id="KW-0520">NAD</keyword>
<name>A0A1I5XSW1_9LACT</name>
<feature type="binding site" evidence="8">
    <location>
        <position position="74"/>
    </location>
    <ligand>
        <name>substrate</name>
    </ligand>
</feature>
<evidence type="ECO:0000256" key="3">
    <source>
        <dbReference type="ARBA" id="ARBA00012897"/>
    </source>
</evidence>
<feature type="binding site" evidence="9">
    <location>
        <position position="219"/>
    </location>
    <ligand>
        <name>NAD(+)</name>
        <dbReference type="ChEBI" id="CHEBI:57540"/>
    </ligand>
</feature>
<feature type="domain" description="Alanine dehydrogenase/pyridine nucleotide transhydrogenase N-terminal" evidence="11">
    <location>
        <begin position="4"/>
        <end position="136"/>
    </location>
</feature>
<evidence type="ECO:0000256" key="9">
    <source>
        <dbReference type="PIRSR" id="PIRSR000183-3"/>
    </source>
</evidence>
<evidence type="ECO:0000256" key="8">
    <source>
        <dbReference type="PIRSR" id="PIRSR000183-2"/>
    </source>
</evidence>
<keyword evidence="9" id="KW-0547">Nucleotide-binding</keyword>
<feature type="binding site" evidence="9">
    <location>
        <begin position="238"/>
        <end position="239"/>
    </location>
    <ligand>
        <name>NAD(+)</name>
        <dbReference type="ChEBI" id="CHEBI:57540"/>
    </ligand>
</feature>
<keyword evidence="4 6" id="KW-0560">Oxidoreductase</keyword>
<dbReference type="SUPFAM" id="SSF52283">
    <property type="entry name" value="Formate/glycerate dehydrogenase catalytic domain-like"/>
    <property type="match status" value="1"/>
</dbReference>
<proteinExistence type="inferred from homology"/>
<dbReference type="InterPro" id="IPR007886">
    <property type="entry name" value="AlaDH/PNT_N"/>
</dbReference>
<feature type="binding site" evidence="8">
    <location>
        <position position="15"/>
    </location>
    <ligand>
        <name>substrate</name>
    </ligand>
</feature>
<organism evidence="12 13">
    <name type="scientific">Desemzia incerta</name>
    <dbReference type="NCBI Taxonomy" id="82801"/>
    <lineage>
        <taxon>Bacteria</taxon>
        <taxon>Bacillati</taxon>
        <taxon>Bacillota</taxon>
        <taxon>Bacilli</taxon>
        <taxon>Lactobacillales</taxon>
        <taxon>Carnobacteriaceae</taxon>
        <taxon>Desemzia</taxon>
    </lineage>
</organism>
<dbReference type="Proteomes" id="UP000199136">
    <property type="component" value="Unassembled WGS sequence"/>
</dbReference>
<dbReference type="SUPFAM" id="SSF51735">
    <property type="entry name" value="NAD(P)-binding Rossmann-fold domains"/>
    <property type="match status" value="1"/>
</dbReference>
<dbReference type="CDD" id="cd05305">
    <property type="entry name" value="L-AlaDH"/>
    <property type="match status" value="1"/>
</dbReference>
<evidence type="ECO:0000313" key="12">
    <source>
        <dbReference type="EMBL" id="SFQ35052.1"/>
    </source>
</evidence>
<dbReference type="GO" id="GO:0005886">
    <property type="term" value="C:plasma membrane"/>
    <property type="evidence" value="ECO:0007669"/>
    <property type="project" value="TreeGrafter"/>
</dbReference>
<feature type="binding site" evidence="9">
    <location>
        <position position="197"/>
    </location>
    <ligand>
        <name>NAD(+)</name>
        <dbReference type="ChEBI" id="CHEBI:57540"/>
    </ligand>
</feature>
<dbReference type="GO" id="GO:0000166">
    <property type="term" value="F:nucleotide binding"/>
    <property type="evidence" value="ECO:0007669"/>
    <property type="project" value="UniProtKB-KW"/>
</dbReference>
<reference evidence="12 13" key="1">
    <citation type="submission" date="2016-10" db="EMBL/GenBank/DDBJ databases">
        <authorList>
            <person name="de Groot N.N."/>
        </authorList>
    </citation>
    <scope>NUCLEOTIDE SEQUENCE [LARGE SCALE GENOMIC DNA]</scope>
    <source>
        <strain evidence="12 13">DSM 20581</strain>
    </source>
</reference>
<dbReference type="GO" id="GO:0000286">
    <property type="term" value="F:alanine dehydrogenase activity"/>
    <property type="evidence" value="ECO:0007669"/>
    <property type="project" value="UniProtKB-UniRule"/>
</dbReference>
<feature type="binding site" evidence="9">
    <location>
        <position position="279"/>
    </location>
    <ligand>
        <name>NAD(+)</name>
        <dbReference type="ChEBI" id="CHEBI:57540"/>
    </ligand>
</feature>
<dbReference type="InterPro" id="IPR007698">
    <property type="entry name" value="AlaDH/PNT_NAD(H)-bd"/>
</dbReference>
<comment type="similarity">
    <text evidence="2 6">Belongs to the AlaDH/PNT family.</text>
</comment>
<feature type="binding site" evidence="9">
    <location>
        <position position="202"/>
    </location>
    <ligand>
        <name>NAD(+)</name>
        <dbReference type="ChEBI" id="CHEBI:57540"/>
    </ligand>
</feature>
<evidence type="ECO:0000259" key="11">
    <source>
        <dbReference type="SMART" id="SM01003"/>
    </source>
</evidence>
<evidence type="ECO:0000256" key="2">
    <source>
        <dbReference type="ARBA" id="ARBA00005689"/>
    </source>
</evidence>
<accession>A0A1I5XSW1</accession>
<keyword evidence="13" id="KW-1185">Reference proteome</keyword>
<dbReference type="PANTHER" id="PTHR42795">
    <property type="entry name" value="ALANINE DEHYDROGENASE"/>
    <property type="match status" value="1"/>
</dbReference>
<gene>
    <name evidence="12" type="ORF">SAMN04488506_1605</name>
</gene>
<feature type="active site" description="Proton donor/acceptor" evidence="7">
    <location>
        <position position="269"/>
    </location>
</feature>
<dbReference type="EMBL" id="FOXW01000005">
    <property type="protein sequence ID" value="SFQ35052.1"/>
    <property type="molecule type" value="Genomic_DNA"/>
</dbReference>
<dbReference type="PANTHER" id="PTHR42795:SF1">
    <property type="entry name" value="ALANINE DEHYDROGENASE"/>
    <property type="match status" value="1"/>
</dbReference>
<evidence type="ECO:0000256" key="4">
    <source>
        <dbReference type="ARBA" id="ARBA00023002"/>
    </source>
</evidence>
<feature type="binding site" evidence="9">
    <location>
        <begin position="266"/>
        <end position="269"/>
    </location>
    <ligand>
        <name>NAD(+)</name>
        <dbReference type="ChEBI" id="CHEBI:57540"/>
    </ligand>
</feature>
<comment type="catalytic activity">
    <reaction evidence="6">
        <text>L-alanine + NAD(+) + H2O = pyruvate + NH4(+) + NADH + H(+)</text>
        <dbReference type="Rhea" id="RHEA:18405"/>
        <dbReference type="ChEBI" id="CHEBI:15361"/>
        <dbReference type="ChEBI" id="CHEBI:15377"/>
        <dbReference type="ChEBI" id="CHEBI:15378"/>
        <dbReference type="ChEBI" id="CHEBI:28938"/>
        <dbReference type="ChEBI" id="CHEBI:57540"/>
        <dbReference type="ChEBI" id="CHEBI:57945"/>
        <dbReference type="ChEBI" id="CHEBI:57972"/>
        <dbReference type="EC" id="1.4.1.1"/>
    </reaction>
</comment>
<feature type="active site" description="Proton donor/acceptor" evidence="7">
    <location>
        <position position="95"/>
    </location>
</feature>
<dbReference type="Gene3D" id="3.40.50.720">
    <property type="entry name" value="NAD(P)-binding Rossmann-like Domain"/>
    <property type="match status" value="2"/>
</dbReference>
<dbReference type="RefSeq" id="WP_092480632.1">
    <property type="nucleotide sequence ID" value="NZ_FOXW01000005.1"/>
</dbReference>
<evidence type="ECO:0000256" key="1">
    <source>
        <dbReference type="ARBA" id="ARBA00005206"/>
    </source>
</evidence>
<evidence type="ECO:0000256" key="6">
    <source>
        <dbReference type="PIRNR" id="PIRNR000183"/>
    </source>
</evidence>
<evidence type="ECO:0000259" key="10">
    <source>
        <dbReference type="SMART" id="SM01002"/>
    </source>
</evidence>
<protein>
    <recommendedName>
        <fullName evidence="3 6">Alanine dehydrogenase</fullName>
        <ecNumber evidence="3 6">1.4.1.1</ecNumber>
    </recommendedName>
</protein>
<evidence type="ECO:0000256" key="5">
    <source>
        <dbReference type="ARBA" id="ARBA00023027"/>
    </source>
</evidence>
<dbReference type="SMART" id="SM01003">
    <property type="entry name" value="AlaDh_PNT_N"/>
    <property type="match status" value="1"/>
</dbReference>
<dbReference type="Pfam" id="PF01262">
    <property type="entry name" value="AlaDh_PNT_C"/>
    <property type="match status" value="1"/>
</dbReference>
<dbReference type="AlphaFoldDB" id="A0A1I5XSW1"/>
<dbReference type="Pfam" id="PF05222">
    <property type="entry name" value="AlaDh_PNT_N"/>
    <property type="match status" value="1"/>
</dbReference>
<dbReference type="STRING" id="82801.SAMN04488506_1605"/>
<sequence>MNIGIPTEIKNNEKRVSFSPSGVKALVSAGHKVLVEQGAGETAGFVDEQYIESGATIVPTASEAWSADMVIKVKEPLKEEFDYLREGLILFTYLHLAANKELTEILAEKGVTAIGYETMVGPDNSLPLLTPMSQIAGRMSIQIGAHYLENSNGGKGILLGGTPGVRSGKVVIIGGGVSGTNAAKIAVGMGANVVVLDNNPARLSELGELFGNSIQTVMSNEYNIEEELKSADLVIGAVLIPGAKAPQLVSEKMVKQMTPGSVIVDISVDQGGIIETADRVTTLADPVYEKHGVLHYAVANIPGSVAKTATQALTNVTTPYAVAIANKGIVEAAKENSTIYTGINVMNNQVTHKEVAQSLGIDFISASRLF</sequence>
<dbReference type="OrthoDB" id="9804592at2"/>
<feature type="binding site" evidence="9">
    <location>
        <position position="133"/>
    </location>
    <ligand>
        <name>NAD(+)</name>
        <dbReference type="ChEBI" id="CHEBI:57540"/>
    </ligand>
</feature>